<dbReference type="Proteomes" id="UP000503540">
    <property type="component" value="Chromosome"/>
</dbReference>
<comment type="similarity">
    <text evidence="1">Belongs to the Mg-chelatase subunits D/I family. ComM subfamily.</text>
</comment>
<dbReference type="InterPro" id="IPR020568">
    <property type="entry name" value="Ribosomal_Su5_D2-typ_SF"/>
</dbReference>
<dbReference type="InterPro" id="IPR045006">
    <property type="entry name" value="CHLI-like"/>
</dbReference>
<evidence type="ECO:0000256" key="1">
    <source>
        <dbReference type="ARBA" id="ARBA00006354"/>
    </source>
</evidence>
<dbReference type="Pfam" id="PF13541">
    <property type="entry name" value="ChlI"/>
    <property type="match status" value="1"/>
</dbReference>
<dbReference type="SUPFAM" id="SSF52540">
    <property type="entry name" value="P-loop containing nucleoside triphosphate hydrolases"/>
    <property type="match status" value="1"/>
</dbReference>
<gene>
    <name evidence="3" type="ORF">F5544_33740</name>
</gene>
<feature type="domain" description="AAA+ ATPase" evidence="2">
    <location>
        <begin position="237"/>
        <end position="402"/>
    </location>
</feature>
<dbReference type="Pfam" id="PF01078">
    <property type="entry name" value="Mg_chelatase"/>
    <property type="match status" value="1"/>
</dbReference>
<dbReference type="GO" id="GO:0005524">
    <property type="term" value="F:ATP binding"/>
    <property type="evidence" value="ECO:0007669"/>
    <property type="project" value="InterPro"/>
</dbReference>
<reference evidence="3 4" key="1">
    <citation type="journal article" date="2019" name="ACS Chem. Biol.">
        <title>Identification and Mobilization of a Cryptic Antibiotic Biosynthesis Gene Locus from a Human-Pathogenic Nocardia Isolate.</title>
        <authorList>
            <person name="Herisse M."/>
            <person name="Ishida K."/>
            <person name="Porter J.L."/>
            <person name="Howden B."/>
            <person name="Hertweck C."/>
            <person name="Stinear T.P."/>
            <person name="Pidot S.J."/>
        </authorList>
    </citation>
    <scope>NUCLEOTIDE SEQUENCE [LARGE SCALE GENOMIC DNA]</scope>
    <source>
        <strain evidence="3 4">AUSMDU00012717</strain>
    </source>
</reference>
<organism evidence="3 4">
    <name type="scientific">Nocardia arthritidis</name>
    <dbReference type="NCBI Taxonomy" id="228602"/>
    <lineage>
        <taxon>Bacteria</taxon>
        <taxon>Bacillati</taxon>
        <taxon>Actinomycetota</taxon>
        <taxon>Actinomycetes</taxon>
        <taxon>Mycobacteriales</taxon>
        <taxon>Nocardiaceae</taxon>
        <taxon>Nocardia</taxon>
    </lineage>
</organism>
<keyword evidence="4" id="KW-1185">Reference proteome</keyword>
<dbReference type="InterPro" id="IPR004482">
    <property type="entry name" value="Mg_chelat-rel"/>
</dbReference>
<proteinExistence type="inferred from homology"/>
<accession>A0A6G9YNT1</accession>
<evidence type="ECO:0000313" key="4">
    <source>
        <dbReference type="Proteomes" id="UP000503540"/>
    </source>
</evidence>
<name>A0A6G9YNT1_9NOCA</name>
<protein>
    <submittedName>
        <fullName evidence="3">YifB family Mg chelatase-like AAA ATPase</fullName>
    </submittedName>
</protein>
<dbReference type="SMART" id="SM00382">
    <property type="entry name" value="AAA"/>
    <property type="match status" value="1"/>
</dbReference>
<dbReference type="CDD" id="cd00009">
    <property type="entry name" value="AAA"/>
    <property type="match status" value="1"/>
</dbReference>
<dbReference type="Pfam" id="PF13335">
    <property type="entry name" value="Mg_chelatase_C"/>
    <property type="match status" value="1"/>
</dbReference>
<evidence type="ECO:0000313" key="3">
    <source>
        <dbReference type="EMBL" id="QIS14583.1"/>
    </source>
</evidence>
<dbReference type="PANTHER" id="PTHR32039:SF7">
    <property type="entry name" value="COMPETENCE PROTEIN COMM"/>
    <property type="match status" value="1"/>
</dbReference>
<dbReference type="PANTHER" id="PTHR32039">
    <property type="entry name" value="MAGNESIUM-CHELATASE SUBUNIT CHLI"/>
    <property type="match status" value="1"/>
</dbReference>
<dbReference type="Gene3D" id="3.40.50.300">
    <property type="entry name" value="P-loop containing nucleotide triphosphate hydrolases"/>
    <property type="match status" value="1"/>
</dbReference>
<dbReference type="NCBIfam" id="TIGR00368">
    <property type="entry name" value="YifB family Mg chelatase-like AAA ATPase"/>
    <property type="match status" value="1"/>
</dbReference>
<dbReference type="InterPro" id="IPR014721">
    <property type="entry name" value="Ribsml_uS5_D2-typ_fold_subgr"/>
</dbReference>
<sequence>MSASTWCRCCCAAASGRRSNICGGCSEMALGRAYSVAVTGIDGQLVEIEADVGQGLPSVHLVGLPDTALSESRDRVRAAVANSGEKWPDGRVILALSPATLPKVGSVYDLACAAAVLDAAGVIPSERLAKSVLLGELALDGRVRRVRGILPAVITARNAGWPTVVVPESALAEAGLVDGITVFGASSLRTAIAWLRGEGALSEPDGTLPDIVRPGGDLSEVVGQDEARWALEVAAAGGHHLLLTGPPGIGKTMLAQRLPGLLPPLTESEALEVTAIHSVAGALSGEQPLITTPPFVAPHHSTSAAAMIGGGTGSARPGAVSRAHRGVLFLDECAEISTKVLEALRTPLEEGEVRIARRDGVARYPARFQLVLAANPCPCAPARDVDCICAPLARRRYLGKLSGPLMDRIDIWVQMHGQAGAALSSDTAESSEVVRARVAVARSAAIERWREYGWTTNAEVPGHILRQRFRLPPDAVAPIEAALRLGRMSARAADRAIRCAWTIADLRGATMPAQQDVLLALNFRQRSAS</sequence>
<dbReference type="EMBL" id="CP046172">
    <property type="protein sequence ID" value="QIS14583.1"/>
    <property type="molecule type" value="Genomic_DNA"/>
</dbReference>
<dbReference type="InterPro" id="IPR027417">
    <property type="entry name" value="P-loop_NTPase"/>
</dbReference>
<dbReference type="KEGG" id="nah:F5544_33740"/>
<dbReference type="InterPro" id="IPR000523">
    <property type="entry name" value="Mg_chelatse_chII-like_cat_dom"/>
</dbReference>
<dbReference type="SUPFAM" id="SSF54211">
    <property type="entry name" value="Ribosomal protein S5 domain 2-like"/>
    <property type="match status" value="1"/>
</dbReference>
<dbReference type="InterPro" id="IPR003593">
    <property type="entry name" value="AAA+_ATPase"/>
</dbReference>
<dbReference type="InterPro" id="IPR025158">
    <property type="entry name" value="Mg_chelat-rel_C"/>
</dbReference>
<dbReference type="Gene3D" id="3.30.230.10">
    <property type="match status" value="1"/>
</dbReference>
<dbReference type="AlphaFoldDB" id="A0A6G9YNT1"/>
<evidence type="ECO:0000259" key="2">
    <source>
        <dbReference type="SMART" id="SM00382"/>
    </source>
</evidence>